<evidence type="ECO:0000256" key="9">
    <source>
        <dbReference type="SAM" id="Phobius"/>
    </source>
</evidence>
<feature type="domain" description="Histidine kinase" evidence="10">
    <location>
        <begin position="259"/>
        <end position="477"/>
    </location>
</feature>
<dbReference type="InterPro" id="IPR003661">
    <property type="entry name" value="HisK_dim/P_dom"/>
</dbReference>
<dbReference type="GO" id="GO:0005524">
    <property type="term" value="F:ATP binding"/>
    <property type="evidence" value="ECO:0007669"/>
    <property type="project" value="UniProtKB-KW"/>
</dbReference>
<dbReference type="EC" id="2.7.13.3" evidence="3"/>
<dbReference type="InterPro" id="IPR036890">
    <property type="entry name" value="HATPase_C_sf"/>
</dbReference>
<dbReference type="InterPro" id="IPR003594">
    <property type="entry name" value="HATPase_dom"/>
</dbReference>
<evidence type="ECO:0000313" key="13">
    <source>
        <dbReference type="Proteomes" id="UP001575181"/>
    </source>
</evidence>
<reference evidence="12 13" key="1">
    <citation type="submission" date="2024-08" db="EMBL/GenBank/DDBJ databases">
        <title>Whole-genome sequencing of halo(alkali)philic microorganisms from hypersaline lakes.</title>
        <authorList>
            <person name="Sorokin D.Y."/>
            <person name="Merkel A.Y."/>
            <person name="Messina E."/>
            <person name="Yakimov M."/>
        </authorList>
    </citation>
    <scope>NUCLEOTIDE SEQUENCE [LARGE SCALE GENOMIC DNA]</scope>
    <source>
        <strain evidence="12 13">Cl-TMA</strain>
    </source>
</reference>
<keyword evidence="6" id="KW-0418">Kinase</keyword>
<organism evidence="12 13">
    <name type="scientific">Thiohalorhabdus methylotrophus</name>
    <dbReference type="NCBI Taxonomy" id="3242694"/>
    <lineage>
        <taxon>Bacteria</taxon>
        <taxon>Pseudomonadati</taxon>
        <taxon>Pseudomonadota</taxon>
        <taxon>Gammaproteobacteria</taxon>
        <taxon>Thiohalorhabdales</taxon>
        <taxon>Thiohalorhabdaceae</taxon>
        <taxon>Thiohalorhabdus</taxon>
    </lineage>
</organism>
<dbReference type="SUPFAM" id="SSF55874">
    <property type="entry name" value="ATPase domain of HSP90 chaperone/DNA topoisomerase II/histidine kinase"/>
    <property type="match status" value="1"/>
</dbReference>
<feature type="domain" description="HAMP" evidence="11">
    <location>
        <begin position="199"/>
        <end position="251"/>
    </location>
</feature>
<dbReference type="PROSITE" id="PS50109">
    <property type="entry name" value="HIS_KIN"/>
    <property type="match status" value="1"/>
</dbReference>
<evidence type="ECO:0000256" key="4">
    <source>
        <dbReference type="ARBA" id="ARBA00022553"/>
    </source>
</evidence>
<dbReference type="RefSeq" id="WP_373656816.1">
    <property type="nucleotide sequence ID" value="NZ_JBGUAW010000010.1"/>
</dbReference>
<dbReference type="EMBL" id="JBGUAW010000010">
    <property type="protein sequence ID" value="MFA9462028.1"/>
    <property type="molecule type" value="Genomic_DNA"/>
</dbReference>
<dbReference type="Proteomes" id="UP001575181">
    <property type="component" value="Unassembled WGS sequence"/>
</dbReference>
<dbReference type="InterPro" id="IPR050736">
    <property type="entry name" value="Sensor_HK_Regulatory"/>
</dbReference>
<protein>
    <recommendedName>
        <fullName evidence="3">histidine kinase</fullName>
        <ecNumber evidence="3">2.7.13.3</ecNumber>
    </recommendedName>
</protein>
<keyword evidence="8" id="KW-0175">Coiled coil</keyword>
<dbReference type="Gene3D" id="1.10.287.130">
    <property type="match status" value="1"/>
</dbReference>
<dbReference type="SUPFAM" id="SSF158472">
    <property type="entry name" value="HAMP domain-like"/>
    <property type="match status" value="1"/>
</dbReference>
<dbReference type="SMART" id="SM00304">
    <property type="entry name" value="HAMP"/>
    <property type="match status" value="1"/>
</dbReference>
<keyword evidence="9" id="KW-1133">Transmembrane helix</keyword>
<keyword evidence="5" id="KW-0808">Transferase</keyword>
<comment type="caution">
    <text evidence="12">The sequence shown here is derived from an EMBL/GenBank/DDBJ whole genome shotgun (WGS) entry which is preliminary data.</text>
</comment>
<evidence type="ECO:0000256" key="2">
    <source>
        <dbReference type="ARBA" id="ARBA00004370"/>
    </source>
</evidence>
<evidence type="ECO:0000256" key="5">
    <source>
        <dbReference type="ARBA" id="ARBA00022679"/>
    </source>
</evidence>
<keyword evidence="9" id="KW-0472">Membrane</keyword>
<feature type="transmembrane region" description="Helical" evidence="9">
    <location>
        <begin position="178"/>
        <end position="201"/>
    </location>
</feature>
<evidence type="ECO:0000259" key="11">
    <source>
        <dbReference type="PROSITE" id="PS50885"/>
    </source>
</evidence>
<dbReference type="PROSITE" id="PS50885">
    <property type="entry name" value="HAMP"/>
    <property type="match status" value="1"/>
</dbReference>
<keyword evidence="13" id="KW-1185">Reference proteome</keyword>
<feature type="transmembrane region" description="Helical" evidence="9">
    <location>
        <begin position="12"/>
        <end position="33"/>
    </location>
</feature>
<comment type="subcellular location">
    <subcellularLocation>
        <location evidence="2">Membrane</location>
    </subcellularLocation>
</comment>
<accession>A0ABV4TXG8</accession>
<evidence type="ECO:0000256" key="6">
    <source>
        <dbReference type="ARBA" id="ARBA00022777"/>
    </source>
</evidence>
<dbReference type="InterPro" id="IPR036097">
    <property type="entry name" value="HisK_dim/P_sf"/>
</dbReference>
<sequence>MAIKHPKSLPMLILYGFGVVSLPLIGALTYGAVHVERLAEQSQDAVHQAVRAIQHSNKVIEQVTSMERTGRQYLVLQDKALYQTYKQTHEQFQRTVTRLKDLPLSSKQYQLASELLLAESALFKHVSQAKPSERNQKEIANAFIGLTQKAESLLSRSNDLINREVDILRKDASQAQEVLFWLAASLIPLSLASAALFTVLISKPIREVDHSIRQLGDGNFDKTIDVGGPQDLKHIGEQLDWLRERLRELEQEKTRFLRHVSHELKTPLTAIREGTELMDERTVGQLNEDQLEIMRIIRSSSGQLQRLIEDLLNFSTVQIGPPALNLTSVHLGDLVREVVETHKPATMAKHLTLDIHLDESIQLTADREKLRTIVDNLVSNAVKYSPEGGQLRIAAARSEDEATLDVVDSGPGITAEESQRVFEAFFQGGVQAQGYIKGSGLGLSITREYVNAHRGSIHVVNAEQPGGHLRVTLPLDGQKEAA</sequence>
<dbReference type="InterPro" id="IPR005467">
    <property type="entry name" value="His_kinase_dom"/>
</dbReference>
<dbReference type="Pfam" id="PF02518">
    <property type="entry name" value="HATPase_c"/>
    <property type="match status" value="1"/>
</dbReference>
<dbReference type="CDD" id="cd00082">
    <property type="entry name" value="HisKA"/>
    <property type="match status" value="1"/>
</dbReference>
<dbReference type="InterPro" id="IPR003660">
    <property type="entry name" value="HAMP_dom"/>
</dbReference>
<dbReference type="Gene3D" id="6.10.340.10">
    <property type="match status" value="1"/>
</dbReference>
<evidence type="ECO:0000256" key="3">
    <source>
        <dbReference type="ARBA" id="ARBA00012438"/>
    </source>
</evidence>
<name>A0ABV4TXG8_9GAMM</name>
<evidence type="ECO:0000256" key="1">
    <source>
        <dbReference type="ARBA" id="ARBA00000085"/>
    </source>
</evidence>
<dbReference type="SMART" id="SM00388">
    <property type="entry name" value="HisKA"/>
    <property type="match status" value="1"/>
</dbReference>
<keyword evidence="12" id="KW-0547">Nucleotide-binding</keyword>
<proteinExistence type="predicted"/>
<dbReference type="PANTHER" id="PTHR43711:SF1">
    <property type="entry name" value="HISTIDINE KINASE 1"/>
    <property type="match status" value="1"/>
</dbReference>
<keyword evidence="12" id="KW-0067">ATP-binding</keyword>
<evidence type="ECO:0000256" key="8">
    <source>
        <dbReference type="SAM" id="Coils"/>
    </source>
</evidence>
<keyword evidence="4" id="KW-0597">Phosphoprotein</keyword>
<dbReference type="SUPFAM" id="SSF47384">
    <property type="entry name" value="Homodimeric domain of signal transducing histidine kinase"/>
    <property type="match status" value="1"/>
</dbReference>
<gene>
    <name evidence="12" type="ORF">ACERLL_14480</name>
</gene>
<feature type="coiled-coil region" evidence="8">
    <location>
        <begin position="232"/>
        <end position="259"/>
    </location>
</feature>
<evidence type="ECO:0000259" key="10">
    <source>
        <dbReference type="PROSITE" id="PS50109"/>
    </source>
</evidence>
<comment type="catalytic activity">
    <reaction evidence="1">
        <text>ATP + protein L-histidine = ADP + protein N-phospho-L-histidine.</text>
        <dbReference type="EC" id="2.7.13.3"/>
    </reaction>
</comment>
<dbReference type="Pfam" id="PF00512">
    <property type="entry name" value="HisKA"/>
    <property type="match status" value="1"/>
</dbReference>
<dbReference type="SMART" id="SM00387">
    <property type="entry name" value="HATPase_c"/>
    <property type="match status" value="1"/>
</dbReference>
<evidence type="ECO:0000256" key="7">
    <source>
        <dbReference type="ARBA" id="ARBA00023012"/>
    </source>
</evidence>
<dbReference type="Gene3D" id="3.30.565.10">
    <property type="entry name" value="Histidine kinase-like ATPase, C-terminal domain"/>
    <property type="match status" value="1"/>
</dbReference>
<dbReference type="PANTHER" id="PTHR43711">
    <property type="entry name" value="TWO-COMPONENT HISTIDINE KINASE"/>
    <property type="match status" value="1"/>
</dbReference>
<dbReference type="Pfam" id="PF00672">
    <property type="entry name" value="HAMP"/>
    <property type="match status" value="1"/>
</dbReference>
<dbReference type="PRINTS" id="PR00344">
    <property type="entry name" value="BCTRLSENSOR"/>
</dbReference>
<dbReference type="InterPro" id="IPR004358">
    <property type="entry name" value="Sig_transdc_His_kin-like_C"/>
</dbReference>
<evidence type="ECO:0000313" key="12">
    <source>
        <dbReference type="EMBL" id="MFA9462028.1"/>
    </source>
</evidence>
<keyword evidence="9" id="KW-0812">Transmembrane</keyword>
<keyword evidence="7" id="KW-0902">Two-component regulatory system</keyword>